<dbReference type="InterPro" id="IPR036390">
    <property type="entry name" value="WH_DNA-bd_sf"/>
</dbReference>
<feature type="domain" description="HTH gntR-type" evidence="4">
    <location>
        <begin position="6"/>
        <end position="74"/>
    </location>
</feature>
<accession>A0A9J6RCK0</accession>
<dbReference type="InterPro" id="IPR028978">
    <property type="entry name" value="Chorismate_lyase_/UTRA_dom_sf"/>
</dbReference>
<dbReference type="GO" id="GO:0045892">
    <property type="term" value="P:negative regulation of DNA-templated transcription"/>
    <property type="evidence" value="ECO:0007669"/>
    <property type="project" value="TreeGrafter"/>
</dbReference>
<keyword evidence="6" id="KW-1185">Reference proteome</keyword>
<evidence type="ECO:0000313" key="6">
    <source>
        <dbReference type="Proteomes" id="UP001084197"/>
    </source>
</evidence>
<gene>
    <name evidence="5" type="ORF">OWO01_07370</name>
</gene>
<keyword evidence="1" id="KW-0805">Transcription regulation</keyword>
<evidence type="ECO:0000256" key="2">
    <source>
        <dbReference type="ARBA" id="ARBA00023125"/>
    </source>
</evidence>
<dbReference type="SMART" id="SM00866">
    <property type="entry name" value="UTRA"/>
    <property type="match status" value="1"/>
</dbReference>
<dbReference type="PANTHER" id="PTHR44846:SF1">
    <property type="entry name" value="MANNOSYL-D-GLYCERATE TRANSPORT_METABOLISM SYSTEM REPRESSOR MNGR-RELATED"/>
    <property type="match status" value="1"/>
</dbReference>
<sequence>MKDGAIPKYKQLEKIILDSITKGELSAGDQISTEKELSTKYNISRITVRKALENLEKQGYLTRISGKGTFIADKVLLKDISNTLGFSENILLQGKKPGAKVIENKIIDSTPEIENALNLEKDEKVISVIRVRTANEEPISLEYSIFPMDYEYLLHEDLNDKSMYDILKKQSNIHFGNSRKTIKIVSSNFEESKYLKIPEGHSVLCLKSVVVDTNNNKIHISKQIILGDKFTLIV</sequence>
<evidence type="ECO:0000256" key="3">
    <source>
        <dbReference type="ARBA" id="ARBA00023163"/>
    </source>
</evidence>
<dbReference type="SMART" id="SM00345">
    <property type="entry name" value="HTH_GNTR"/>
    <property type="match status" value="1"/>
</dbReference>
<dbReference type="Gene3D" id="1.10.10.10">
    <property type="entry name" value="Winged helix-like DNA-binding domain superfamily/Winged helix DNA-binding domain"/>
    <property type="match status" value="1"/>
</dbReference>
<comment type="caution">
    <text evidence="5">The sequence shown here is derived from an EMBL/GenBank/DDBJ whole genome shotgun (WGS) entry which is preliminary data.</text>
</comment>
<evidence type="ECO:0000259" key="4">
    <source>
        <dbReference type="PROSITE" id="PS50949"/>
    </source>
</evidence>
<reference evidence="5" key="1">
    <citation type="submission" date="2022-11" db="EMBL/GenBank/DDBJ databases">
        <title>WGS of Natronobacillus azotifigens 24KS-1, an anaerobic diazotrophic haloalkaliphile from soda-rich habitats.</title>
        <authorList>
            <person name="Sorokin D.Y."/>
            <person name="Merkel A.Y."/>
        </authorList>
    </citation>
    <scope>NUCLEOTIDE SEQUENCE</scope>
    <source>
        <strain evidence="5">24KS-1</strain>
    </source>
</reference>
<dbReference type="AlphaFoldDB" id="A0A9J6RCK0"/>
<dbReference type="GO" id="GO:0003700">
    <property type="term" value="F:DNA-binding transcription factor activity"/>
    <property type="evidence" value="ECO:0007669"/>
    <property type="project" value="InterPro"/>
</dbReference>
<dbReference type="InterPro" id="IPR000524">
    <property type="entry name" value="Tscrpt_reg_HTH_GntR"/>
</dbReference>
<dbReference type="InterPro" id="IPR050679">
    <property type="entry name" value="Bact_HTH_transcr_reg"/>
</dbReference>
<dbReference type="CDD" id="cd07377">
    <property type="entry name" value="WHTH_GntR"/>
    <property type="match status" value="1"/>
</dbReference>
<dbReference type="Proteomes" id="UP001084197">
    <property type="component" value="Unassembled WGS sequence"/>
</dbReference>
<keyword evidence="2" id="KW-0238">DNA-binding</keyword>
<evidence type="ECO:0000256" key="1">
    <source>
        <dbReference type="ARBA" id="ARBA00023015"/>
    </source>
</evidence>
<keyword evidence="3" id="KW-0804">Transcription</keyword>
<dbReference type="Pfam" id="PF07702">
    <property type="entry name" value="UTRA"/>
    <property type="match status" value="1"/>
</dbReference>
<name>A0A9J6RCK0_9BACI</name>
<dbReference type="RefSeq" id="WP_268779798.1">
    <property type="nucleotide sequence ID" value="NZ_JAPRAT010000011.1"/>
</dbReference>
<proteinExistence type="predicted"/>
<evidence type="ECO:0000313" key="5">
    <source>
        <dbReference type="EMBL" id="MCZ0703028.1"/>
    </source>
</evidence>
<dbReference type="Pfam" id="PF00392">
    <property type="entry name" value="GntR"/>
    <property type="match status" value="1"/>
</dbReference>
<dbReference type="PANTHER" id="PTHR44846">
    <property type="entry name" value="MANNOSYL-D-GLYCERATE TRANSPORT/METABOLISM SYSTEM REPRESSOR MNGR-RELATED"/>
    <property type="match status" value="1"/>
</dbReference>
<dbReference type="InterPro" id="IPR036388">
    <property type="entry name" value="WH-like_DNA-bd_sf"/>
</dbReference>
<organism evidence="5 6">
    <name type="scientific">Natronobacillus azotifigens</name>
    <dbReference type="NCBI Taxonomy" id="472978"/>
    <lineage>
        <taxon>Bacteria</taxon>
        <taxon>Bacillati</taxon>
        <taxon>Bacillota</taxon>
        <taxon>Bacilli</taxon>
        <taxon>Bacillales</taxon>
        <taxon>Bacillaceae</taxon>
        <taxon>Natronobacillus</taxon>
    </lineage>
</organism>
<dbReference type="SUPFAM" id="SSF46785">
    <property type="entry name" value="Winged helix' DNA-binding domain"/>
    <property type="match status" value="1"/>
</dbReference>
<dbReference type="InterPro" id="IPR011663">
    <property type="entry name" value="UTRA"/>
</dbReference>
<dbReference type="EMBL" id="JAPRAT010000011">
    <property type="protein sequence ID" value="MCZ0703028.1"/>
    <property type="molecule type" value="Genomic_DNA"/>
</dbReference>
<dbReference type="Gene3D" id="3.40.1410.10">
    <property type="entry name" value="Chorismate lyase-like"/>
    <property type="match status" value="1"/>
</dbReference>
<dbReference type="PRINTS" id="PR00035">
    <property type="entry name" value="HTHGNTR"/>
</dbReference>
<dbReference type="GO" id="GO:0003677">
    <property type="term" value="F:DNA binding"/>
    <property type="evidence" value="ECO:0007669"/>
    <property type="project" value="UniProtKB-KW"/>
</dbReference>
<dbReference type="PROSITE" id="PS50949">
    <property type="entry name" value="HTH_GNTR"/>
    <property type="match status" value="1"/>
</dbReference>
<protein>
    <submittedName>
        <fullName evidence="5">GntR family transcriptional regulator</fullName>
    </submittedName>
</protein>
<dbReference type="SUPFAM" id="SSF64288">
    <property type="entry name" value="Chorismate lyase-like"/>
    <property type="match status" value="1"/>
</dbReference>